<feature type="transmembrane region" description="Helical" evidence="1">
    <location>
        <begin position="16"/>
        <end position="34"/>
    </location>
</feature>
<proteinExistence type="predicted"/>
<keyword evidence="3" id="KW-1185">Reference proteome</keyword>
<dbReference type="Proteomes" id="UP000233440">
    <property type="component" value="Unassembled WGS sequence"/>
</dbReference>
<sequence length="89" mass="10787">MISKIYVTSSYQLVRLLRFLFYYFIYFPFIQLKIKKFPKYILFIIFTIHTKVIIVIFLQSKEGGWNMVNDHEYIIRPERLAGDKRNSNG</sequence>
<organism evidence="2 3">
    <name type="scientific">Heyndrickxia camelliae</name>
    <dbReference type="NCBI Taxonomy" id="1707093"/>
    <lineage>
        <taxon>Bacteria</taxon>
        <taxon>Bacillati</taxon>
        <taxon>Bacillota</taxon>
        <taxon>Bacilli</taxon>
        <taxon>Bacillales</taxon>
        <taxon>Bacillaceae</taxon>
        <taxon>Heyndrickxia</taxon>
    </lineage>
</organism>
<keyword evidence="1" id="KW-0472">Membrane</keyword>
<evidence type="ECO:0000313" key="2">
    <source>
        <dbReference type="EMBL" id="PKR84245.1"/>
    </source>
</evidence>
<evidence type="ECO:0000256" key="1">
    <source>
        <dbReference type="SAM" id="Phobius"/>
    </source>
</evidence>
<accession>A0A2N3LI31</accession>
<keyword evidence="1" id="KW-1133">Transmembrane helix</keyword>
<name>A0A2N3LI31_9BACI</name>
<gene>
    <name evidence="2" type="ORF">CWO92_15700</name>
</gene>
<reference evidence="2 3" key="1">
    <citation type="submission" date="2017-11" db="EMBL/GenBank/DDBJ databases">
        <title>Bacillus camelliae sp. nov., isolated from pu'er tea.</title>
        <authorList>
            <person name="Niu L."/>
        </authorList>
    </citation>
    <scope>NUCLEOTIDE SEQUENCE [LARGE SCALE GENOMIC DNA]</scope>
    <source>
        <strain evidence="2 3">7578-1</strain>
    </source>
</reference>
<dbReference type="EMBL" id="PIQO01000012">
    <property type="protein sequence ID" value="PKR84245.1"/>
    <property type="molecule type" value="Genomic_DNA"/>
</dbReference>
<protein>
    <submittedName>
        <fullName evidence="2">Uncharacterized protein</fullName>
    </submittedName>
</protein>
<keyword evidence="1" id="KW-0812">Transmembrane</keyword>
<feature type="transmembrane region" description="Helical" evidence="1">
    <location>
        <begin position="40"/>
        <end position="58"/>
    </location>
</feature>
<comment type="caution">
    <text evidence="2">The sequence shown here is derived from an EMBL/GenBank/DDBJ whole genome shotgun (WGS) entry which is preliminary data.</text>
</comment>
<dbReference type="AlphaFoldDB" id="A0A2N3LI31"/>
<evidence type="ECO:0000313" key="3">
    <source>
        <dbReference type="Proteomes" id="UP000233440"/>
    </source>
</evidence>